<dbReference type="Pfam" id="PF11104">
    <property type="entry name" value="PilM_2"/>
    <property type="match status" value="1"/>
</dbReference>
<accession>A0A1H6D8Q1</accession>
<dbReference type="Proteomes" id="UP000236745">
    <property type="component" value="Unassembled WGS sequence"/>
</dbReference>
<dbReference type="PANTHER" id="PTHR32432:SF3">
    <property type="entry name" value="ETHANOLAMINE UTILIZATION PROTEIN EUTJ"/>
    <property type="match status" value="1"/>
</dbReference>
<dbReference type="Gene3D" id="3.30.420.40">
    <property type="match status" value="2"/>
</dbReference>
<dbReference type="NCBIfam" id="TIGR01175">
    <property type="entry name" value="pilM"/>
    <property type="match status" value="1"/>
</dbReference>
<dbReference type="SMART" id="SM00842">
    <property type="entry name" value="FtsA"/>
    <property type="match status" value="1"/>
</dbReference>
<dbReference type="EMBL" id="FNVQ01000005">
    <property type="protein sequence ID" value="SEG81817.1"/>
    <property type="molecule type" value="Genomic_DNA"/>
</dbReference>
<dbReference type="AlphaFoldDB" id="A0A1H6D8Q1"/>
<dbReference type="PIRSF" id="PIRSF019169">
    <property type="entry name" value="PilM"/>
    <property type="match status" value="1"/>
</dbReference>
<sequence>MVSLFGNKNAGWVGVDIGSSSVKLVSLSQQGRDYQVDSYAIVSLPPTAVVDGSVENQADVSEAIERGIKICGSKLKHAVVAVPSSAVITKRLEISNVFAEMELEEQVKIEADQFIPYALDEVALDFEVIGPVANHASLNEVLLVACRREDVSNREDAVNAAQLQCEVVDVDTFAVERLLPFLSAAEPGDLVGLVDIGAATLTLNVFRDGKIVYNREQAFGGNELSNAIHQQYGLEVSDVEQKLRTGGLDEEIVEMLVMPFRQSVVQQVSRALQFFYSSGAQSQLSELYVAGGTAGIDGLAELMEEEIGVPSKLLNPFVNIRVGPRLNQDRLVKDAPMLAKACGLALRSFDR</sequence>
<feature type="domain" description="SHS2" evidence="1">
    <location>
        <begin position="12"/>
        <end position="179"/>
    </location>
</feature>
<evidence type="ECO:0000313" key="2">
    <source>
        <dbReference type="EMBL" id="SEG81817.1"/>
    </source>
</evidence>
<protein>
    <submittedName>
        <fullName evidence="2">Type IV pilus assembly protein PilM</fullName>
    </submittedName>
</protein>
<dbReference type="InterPro" id="IPR043129">
    <property type="entry name" value="ATPase_NBD"/>
</dbReference>
<dbReference type="GO" id="GO:0051301">
    <property type="term" value="P:cell division"/>
    <property type="evidence" value="ECO:0007669"/>
    <property type="project" value="InterPro"/>
</dbReference>
<proteinExistence type="predicted"/>
<name>A0A1H6D8Q1_9GAMM</name>
<dbReference type="PANTHER" id="PTHR32432">
    <property type="entry name" value="CELL DIVISION PROTEIN FTSA-RELATED"/>
    <property type="match status" value="1"/>
</dbReference>
<dbReference type="Gene3D" id="3.30.1490.300">
    <property type="match status" value="1"/>
</dbReference>
<dbReference type="OrthoDB" id="9773403at2"/>
<keyword evidence="3" id="KW-1185">Reference proteome</keyword>
<evidence type="ECO:0000259" key="1">
    <source>
        <dbReference type="SMART" id="SM00842"/>
    </source>
</evidence>
<gene>
    <name evidence="2" type="ORF">SAMN05444390_105263</name>
</gene>
<dbReference type="InterPro" id="IPR005883">
    <property type="entry name" value="PilM"/>
</dbReference>
<organism evidence="2 3">
    <name type="scientific">Marinobacterium lutimaris</name>
    <dbReference type="NCBI Taxonomy" id="568106"/>
    <lineage>
        <taxon>Bacteria</taxon>
        <taxon>Pseudomonadati</taxon>
        <taxon>Pseudomonadota</taxon>
        <taxon>Gammaproteobacteria</taxon>
        <taxon>Oceanospirillales</taxon>
        <taxon>Oceanospirillaceae</taxon>
        <taxon>Marinobacterium</taxon>
    </lineage>
</organism>
<dbReference type="CDD" id="cd24049">
    <property type="entry name" value="ASKHA_NBD_PilM"/>
    <property type="match status" value="1"/>
</dbReference>
<dbReference type="RefSeq" id="WP_104005086.1">
    <property type="nucleotide sequence ID" value="NZ_FNVQ01000005.1"/>
</dbReference>
<reference evidence="2 3" key="1">
    <citation type="submission" date="2016-10" db="EMBL/GenBank/DDBJ databases">
        <authorList>
            <person name="de Groot N.N."/>
        </authorList>
    </citation>
    <scope>NUCLEOTIDE SEQUENCE [LARGE SCALE GENOMIC DNA]</scope>
    <source>
        <strain evidence="2 3">DSM 22012</strain>
    </source>
</reference>
<dbReference type="InterPro" id="IPR050696">
    <property type="entry name" value="FtsA/MreB"/>
</dbReference>
<dbReference type="SUPFAM" id="SSF53067">
    <property type="entry name" value="Actin-like ATPase domain"/>
    <property type="match status" value="2"/>
</dbReference>
<dbReference type="InterPro" id="IPR003494">
    <property type="entry name" value="SHS2_FtsA"/>
</dbReference>
<evidence type="ECO:0000313" key="3">
    <source>
        <dbReference type="Proteomes" id="UP000236745"/>
    </source>
</evidence>